<organism evidence="3 4">
    <name type="scientific">Photobacterium profundum (strain SS9)</name>
    <dbReference type="NCBI Taxonomy" id="298386"/>
    <lineage>
        <taxon>Bacteria</taxon>
        <taxon>Pseudomonadati</taxon>
        <taxon>Pseudomonadota</taxon>
        <taxon>Gammaproteobacteria</taxon>
        <taxon>Vibrionales</taxon>
        <taxon>Vibrionaceae</taxon>
        <taxon>Photobacterium</taxon>
    </lineage>
</organism>
<evidence type="ECO:0000259" key="1">
    <source>
        <dbReference type="Pfam" id="PF04471"/>
    </source>
</evidence>
<dbReference type="SUPFAM" id="SSF52540">
    <property type="entry name" value="P-loop containing nucleoside triphosphate hydrolases"/>
    <property type="match status" value="1"/>
</dbReference>
<protein>
    <submittedName>
        <fullName evidence="3">Uncharacterized protein</fullName>
    </submittedName>
</protein>
<dbReference type="Pfam" id="PF04471">
    <property type="entry name" value="Mrr_cat"/>
    <property type="match status" value="1"/>
</dbReference>
<dbReference type="GO" id="GO:0003677">
    <property type="term" value="F:DNA binding"/>
    <property type="evidence" value="ECO:0007669"/>
    <property type="project" value="InterPro"/>
</dbReference>
<dbReference type="Pfam" id="PF20703">
    <property type="entry name" value="nSTAND1"/>
    <property type="match status" value="1"/>
</dbReference>
<dbReference type="eggNOG" id="COG1672">
    <property type="taxonomic scope" value="Bacteria"/>
</dbReference>
<feature type="domain" description="Novel STAND NTPase 1" evidence="2">
    <location>
        <begin position="251"/>
        <end position="410"/>
    </location>
</feature>
<feature type="domain" description="Restriction endonuclease type IV Mrr" evidence="1">
    <location>
        <begin position="24"/>
        <end position="114"/>
    </location>
</feature>
<dbReference type="KEGG" id="ppr:PBPRA1826"/>
<keyword evidence="4" id="KW-1185">Reference proteome</keyword>
<dbReference type="Gene3D" id="3.40.50.300">
    <property type="entry name" value="P-loop containing nucleotide triphosphate hydrolases"/>
    <property type="match status" value="1"/>
</dbReference>
<dbReference type="InterPro" id="IPR011335">
    <property type="entry name" value="Restrct_endonuc-II-like"/>
</dbReference>
<proteinExistence type="predicted"/>
<gene>
    <name evidence="3" type="ordered locus">PBPRA1826</name>
</gene>
<evidence type="ECO:0000313" key="3">
    <source>
        <dbReference type="EMBL" id="CAG20230.1"/>
    </source>
</evidence>
<dbReference type="RefSeq" id="WP_011218537.1">
    <property type="nucleotide sequence ID" value="NC_006370.1"/>
</dbReference>
<dbReference type="EMBL" id="CR378669">
    <property type="protein sequence ID" value="CAG20230.1"/>
    <property type="molecule type" value="Genomic_DNA"/>
</dbReference>
<evidence type="ECO:0000313" key="4">
    <source>
        <dbReference type="Proteomes" id="UP000000593"/>
    </source>
</evidence>
<dbReference type="InterPro" id="IPR007560">
    <property type="entry name" value="Restrct_endonuc_IV_Mrr"/>
</dbReference>
<dbReference type="Proteomes" id="UP000000593">
    <property type="component" value="Chromosome 1"/>
</dbReference>
<dbReference type="InterPro" id="IPR027417">
    <property type="entry name" value="P-loop_NTPase"/>
</dbReference>
<dbReference type="GO" id="GO:0004519">
    <property type="term" value="F:endonuclease activity"/>
    <property type="evidence" value="ECO:0007669"/>
    <property type="project" value="InterPro"/>
</dbReference>
<dbReference type="HOGENOM" id="CLU_015306_0_0_6"/>
<reference evidence="4" key="1">
    <citation type="journal article" date="2005" name="Science">
        <title>Life at depth: Photobacterium profundum genome sequence and expression analysis.</title>
        <authorList>
            <person name="Vezzi A."/>
            <person name="Campanaro S."/>
            <person name="D'Angelo M."/>
            <person name="Simonato F."/>
            <person name="Vitulo N."/>
            <person name="Lauro F.M."/>
            <person name="Cestaro A."/>
            <person name="Malacrida G."/>
            <person name="Simionati B."/>
            <person name="Cannata N."/>
            <person name="Romualdi C."/>
            <person name="Bartlett D.H."/>
            <person name="Valle G."/>
        </authorList>
    </citation>
    <scope>NUCLEOTIDE SEQUENCE [LARGE SCALE GENOMIC DNA]</scope>
    <source>
        <strain evidence="4">ATCC BAA-1253 / SS9</strain>
    </source>
</reference>
<sequence>MSRALPIEKNLIISVPDSYTNTQKGSFFEQLCADILRRQSYSITGIEVRKTGMEVDIQAIHNPSKKNIYVECKFYNDRKTIDTGIVDLCFAQSVRGGYKSIALFSTVKLGKDAQGAYENYLSMGLDYSFYGSDEILKALEACGKVRGFGDLELSSRVTAASLLIHPEFPICWLFQEVEDGTPSSLIAYSLGEEIDVQKLKSILKSVGKFEGLDISLYKKNDIKPLPNVRHAREVVSNIVVADDIMDYKPCRPEDFVGRASIQKEIWDFLEAVRTEKSDCRLMSLTGSSGNGKSSLVAYLANRFKNVKWKNKLFLYPVDVRSARGAKFVSEAITKAFNAAIQSNFIELNTSFQIEDIDDITGAKAFVECDHYLKETEKVVVVFFDQFEEVFMKEELFALFRAFKRFGLDVSSEKCNLVVGFSWRNGIFLGDDNPAYGLWNDLRDHRIEKKLTLFDEGDASKMIQTFEKSLEITLNKALKGRLIQQAQGFPWLLKKLCIHLFKKIKDGVSQEELLITQMQIKTLFDEDLERPDKENECLRFVAHNSPVDRYEVAREFGEPTVSRLISDRLLVRTGEKVSVYWDVFRDYLTSNETPVISWNYMPASMIGMATKTLSYIPEDAAISFNELLSATKYKKGTLTNVLMDLQSFSLITKTNGNNIKALQSLNEVPDKIRSHMLGHVMYTSSKELQREKGKELITDLDFQKELDLVYSNKQECAPRVYLTRISAWLRYAGLLSKIGNKIRVYKDDDYSPDFGVVVSRAAKGGLFLGASTCDNVIDVINKVKVADKIDLDSKGMRNSITDLVNLGICFKDSDGNLQFTKEEDMNNSADNILSNHVRKASSIVLLNELVDECGEDLDALSKRLAAEFEKTWKEGSRIRYIRSLMKYRAFSLV</sequence>
<evidence type="ECO:0000259" key="2">
    <source>
        <dbReference type="Pfam" id="PF20703"/>
    </source>
</evidence>
<dbReference type="GO" id="GO:0009307">
    <property type="term" value="P:DNA restriction-modification system"/>
    <property type="evidence" value="ECO:0007669"/>
    <property type="project" value="InterPro"/>
</dbReference>
<dbReference type="SUPFAM" id="SSF52980">
    <property type="entry name" value="Restriction endonuclease-like"/>
    <property type="match status" value="1"/>
</dbReference>
<dbReference type="InterPro" id="IPR049052">
    <property type="entry name" value="nSTAND1"/>
</dbReference>
<dbReference type="AlphaFoldDB" id="Q6LR46"/>
<name>Q6LR46_PHOPR</name>
<accession>Q6LR46</accession>